<proteinExistence type="predicted"/>
<accession>A0A9N9R744</accession>
<name>A0A9N9R744_9NEOP</name>
<reference evidence="1" key="1">
    <citation type="submission" date="2021-12" db="EMBL/GenBank/DDBJ databases">
        <authorList>
            <person name="King R."/>
        </authorList>
    </citation>
    <scope>NUCLEOTIDE SEQUENCE</scope>
</reference>
<evidence type="ECO:0000313" key="1">
    <source>
        <dbReference type="EMBL" id="CAG9790698.1"/>
    </source>
</evidence>
<reference evidence="1" key="2">
    <citation type="submission" date="2022-10" db="EMBL/GenBank/DDBJ databases">
        <authorList>
            <consortium name="ENA_rothamsted_submissions"/>
            <consortium name="culmorum"/>
            <person name="King R."/>
        </authorList>
    </citation>
    <scope>NUCLEOTIDE SEQUENCE</scope>
</reference>
<dbReference type="OrthoDB" id="7489243at2759"/>
<gene>
    <name evidence="1" type="ORF">DIATSA_LOCUS8360</name>
</gene>
<dbReference type="AlphaFoldDB" id="A0A9N9R744"/>
<organism evidence="1 2">
    <name type="scientific">Diatraea saccharalis</name>
    <name type="common">sugarcane borer</name>
    <dbReference type="NCBI Taxonomy" id="40085"/>
    <lineage>
        <taxon>Eukaryota</taxon>
        <taxon>Metazoa</taxon>
        <taxon>Ecdysozoa</taxon>
        <taxon>Arthropoda</taxon>
        <taxon>Hexapoda</taxon>
        <taxon>Insecta</taxon>
        <taxon>Pterygota</taxon>
        <taxon>Neoptera</taxon>
        <taxon>Endopterygota</taxon>
        <taxon>Lepidoptera</taxon>
        <taxon>Glossata</taxon>
        <taxon>Ditrysia</taxon>
        <taxon>Pyraloidea</taxon>
        <taxon>Crambidae</taxon>
        <taxon>Crambinae</taxon>
        <taxon>Diatraea</taxon>
    </lineage>
</organism>
<keyword evidence="2" id="KW-1185">Reference proteome</keyword>
<sequence>MDDLVDICMFGPKVIVSRLRFATTAYTAALARNAKETITDIATTASDMKTMVDTTMIQQSNFIQSVEHLTLAWNNLTSSMTNYTSEIDKKTLILTNVASTSKHFSVKAPSTVSDFIPDQQVGTRLNKVPGFAYRSNFGTLTCTIDGNIGFSA</sequence>
<dbReference type="EMBL" id="OU893354">
    <property type="protein sequence ID" value="CAG9790698.1"/>
    <property type="molecule type" value="Genomic_DNA"/>
</dbReference>
<dbReference type="Proteomes" id="UP001153714">
    <property type="component" value="Chromosome 23"/>
</dbReference>
<evidence type="ECO:0000313" key="2">
    <source>
        <dbReference type="Proteomes" id="UP001153714"/>
    </source>
</evidence>
<protein>
    <submittedName>
        <fullName evidence="1">Uncharacterized protein</fullName>
    </submittedName>
</protein>